<reference evidence="1" key="1">
    <citation type="submission" date="2022-07" db="EMBL/GenBank/DDBJ databases">
        <authorList>
            <person name="Xamxidin M."/>
        </authorList>
    </citation>
    <scope>NUCLEOTIDE SEQUENCE</scope>
    <source>
        <strain evidence="1">YS8-69</strain>
    </source>
</reference>
<evidence type="ECO:0000313" key="2">
    <source>
        <dbReference type="Proteomes" id="UP001165267"/>
    </source>
</evidence>
<gene>
    <name evidence="1" type="ORF">NSP04_11890</name>
</gene>
<dbReference type="EMBL" id="JANKHG010000018">
    <property type="protein sequence ID" value="MCR2747353.1"/>
    <property type="molecule type" value="Genomic_DNA"/>
</dbReference>
<comment type="caution">
    <text evidence="1">The sequence shown here is derived from an EMBL/GenBank/DDBJ whole genome shotgun (WGS) entry which is preliminary data.</text>
</comment>
<dbReference type="RefSeq" id="WP_257512571.1">
    <property type="nucleotide sequence ID" value="NZ_JANKHG010000018.1"/>
</dbReference>
<keyword evidence="2" id="KW-1185">Reference proteome</keyword>
<dbReference type="Proteomes" id="UP001165267">
    <property type="component" value="Unassembled WGS sequence"/>
</dbReference>
<name>A0ABT1XJ93_9BURK</name>
<accession>A0ABT1XJ93</accession>
<sequence>MTNTTSRNISKEISIFTLLTVSFFYLFIGNVTGVSAQSTKNINKPDCQLKDGVYELKGSTYRVDVTQSKDTLTFKEANKTSIYQHVGNCEYSYTNPNNGITYLARPDKGSVVLYKPGQAANEHTRLVLLSQKPTASKCTGIPLTVENPDSLHPGEVALYGLTRQETAKYVGTYKANDRNAPRTILNADGTGVFEVYGAPAPAFVYQIESWYIQANCDGTAITTDYEAAKAYFIILKLERPYQNSIWLRHSFAVTKSNQSAFHLDRAKQP</sequence>
<organism evidence="1 2">
    <name type="scientific">Limnobacter parvus</name>
    <dbReference type="NCBI Taxonomy" id="2939690"/>
    <lineage>
        <taxon>Bacteria</taxon>
        <taxon>Pseudomonadati</taxon>
        <taxon>Pseudomonadota</taxon>
        <taxon>Betaproteobacteria</taxon>
        <taxon>Burkholderiales</taxon>
        <taxon>Burkholderiaceae</taxon>
        <taxon>Limnobacter</taxon>
    </lineage>
</organism>
<evidence type="ECO:0000313" key="1">
    <source>
        <dbReference type="EMBL" id="MCR2747353.1"/>
    </source>
</evidence>
<proteinExistence type="predicted"/>
<protein>
    <submittedName>
        <fullName evidence="1">Uncharacterized protein</fullName>
    </submittedName>
</protein>